<gene>
    <name evidence="7" type="ORF">TTHERM_000134818</name>
</gene>
<dbReference type="Proteomes" id="UP000009168">
    <property type="component" value="Unassembled WGS sequence"/>
</dbReference>
<proteinExistence type="predicted"/>
<accession>W7XIP3</accession>
<name>W7XIP3_TETTS</name>
<feature type="transmembrane region" description="Helical" evidence="5">
    <location>
        <begin position="21"/>
        <end position="37"/>
    </location>
</feature>
<dbReference type="AlphaFoldDB" id="W7XIP3"/>
<dbReference type="GO" id="GO:0005634">
    <property type="term" value="C:nucleus"/>
    <property type="evidence" value="ECO:0007669"/>
    <property type="project" value="TreeGrafter"/>
</dbReference>
<dbReference type="GeneID" id="24437452"/>
<keyword evidence="3" id="KW-0862">Zinc</keyword>
<feature type="transmembrane region" description="Helical" evidence="5">
    <location>
        <begin position="84"/>
        <end position="105"/>
    </location>
</feature>
<dbReference type="GO" id="GO:0061630">
    <property type="term" value="F:ubiquitin protein ligase activity"/>
    <property type="evidence" value="ECO:0007669"/>
    <property type="project" value="TreeGrafter"/>
</dbReference>
<dbReference type="PANTHER" id="PTHR45931:SF3">
    <property type="entry name" value="RING ZINC FINGER-CONTAINING PROTEIN"/>
    <property type="match status" value="1"/>
</dbReference>
<feature type="domain" description="RING-type" evidence="6">
    <location>
        <begin position="200"/>
        <end position="241"/>
    </location>
</feature>
<reference evidence="8" key="1">
    <citation type="journal article" date="2006" name="PLoS Biol.">
        <title>Macronuclear genome sequence of the ciliate Tetrahymena thermophila, a model eukaryote.</title>
        <authorList>
            <person name="Eisen J.A."/>
            <person name="Coyne R.S."/>
            <person name="Wu M."/>
            <person name="Wu D."/>
            <person name="Thiagarajan M."/>
            <person name="Wortman J.R."/>
            <person name="Badger J.H."/>
            <person name="Ren Q."/>
            <person name="Amedeo P."/>
            <person name="Jones K.M."/>
            <person name="Tallon L.J."/>
            <person name="Delcher A.L."/>
            <person name="Salzberg S.L."/>
            <person name="Silva J.C."/>
            <person name="Haas B.J."/>
            <person name="Majoros W.H."/>
            <person name="Farzad M."/>
            <person name="Carlton J.M."/>
            <person name="Smith R.K. Jr."/>
            <person name="Garg J."/>
            <person name="Pearlman R.E."/>
            <person name="Karrer K.M."/>
            <person name="Sun L."/>
            <person name="Manning G."/>
            <person name="Elde N.C."/>
            <person name="Turkewitz A.P."/>
            <person name="Asai D.J."/>
            <person name="Wilkes D.E."/>
            <person name="Wang Y."/>
            <person name="Cai H."/>
            <person name="Collins K."/>
            <person name="Stewart B.A."/>
            <person name="Lee S.R."/>
            <person name="Wilamowska K."/>
            <person name="Weinberg Z."/>
            <person name="Ruzzo W.L."/>
            <person name="Wloga D."/>
            <person name="Gaertig J."/>
            <person name="Frankel J."/>
            <person name="Tsao C.-C."/>
            <person name="Gorovsky M.A."/>
            <person name="Keeling P.J."/>
            <person name="Waller R.F."/>
            <person name="Patron N.J."/>
            <person name="Cherry J.M."/>
            <person name="Stover N.A."/>
            <person name="Krieger C.J."/>
            <person name="del Toro C."/>
            <person name="Ryder H.F."/>
            <person name="Williamson S.C."/>
            <person name="Barbeau R.A."/>
            <person name="Hamilton E.P."/>
            <person name="Orias E."/>
        </authorList>
    </citation>
    <scope>NUCLEOTIDE SEQUENCE [LARGE SCALE GENOMIC DNA]</scope>
    <source>
        <strain evidence="8">SB210</strain>
    </source>
</reference>
<dbReference type="Gene3D" id="3.30.40.10">
    <property type="entry name" value="Zinc/RING finger domain, C3HC4 (zinc finger)"/>
    <property type="match status" value="1"/>
</dbReference>
<evidence type="ECO:0000313" key="7">
    <source>
        <dbReference type="EMBL" id="EWS73494.1"/>
    </source>
</evidence>
<evidence type="ECO:0000256" key="5">
    <source>
        <dbReference type="SAM" id="Phobius"/>
    </source>
</evidence>
<keyword evidence="2 4" id="KW-0863">Zinc-finger</keyword>
<feature type="transmembrane region" description="Helical" evidence="5">
    <location>
        <begin position="117"/>
        <end position="134"/>
    </location>
</feature>
<dbReference type="Pfam" id="PF13639">
    <property type="entry name" value="zf-RING_2"/>
    <property type="match status" value="1"/>
</dbReference>
<dbReference type="PANTHER" id="PTHR45931">
    <property type="entry name" value="SI:CH211-59O9.10"/>
    <property type="match status" value="1"/>
</dbReference>
<evidence type="ECO:0000256" key="2">
    <source>
        <dbReference type="ARBA" id="ARBA00022771"/>
    </source>
</evidence>
<keyword evidence="5" id="KW-1133">Transmembrane helix</keyword>
<dbReference type="SMART" id="SM00184">
    <property type="entry name" value="RING"/>
    <property type="match status" value="1"/>
</dbReference>
<keyword evidence="5" id="KW-0812">Transmembrane</keyword>
<dbReference type="GO" id="GO:0008270">
    <property type="term" value="F:zinc ion binding"/>
    <property type="evidence" value="ECO:0007669"/>
    <property type="project" value="UniProtKB-KW"/>
</dbReference>
<dbReference type="KEGG" id="tet:TTHERM_000134818"/>
<evidence type="ECO:0000256" key="3">
    <source>
        <dbReference type="ARBA" id="ARBA00022833"/>
    </source>
</evidence>
<sequence>MEGLEELEDDLNKLKRESNQRSALAIAFLAIWIYLFTTQNFEAQIFVQGFLSGMNIAQICTSCLIQMIFLLTKRKIQCFTLFKCFSFCLGLLTLIDFILIIITVIFQSDPFNQKYQFSYSILGFMFLTVLTIWIQSDYEYKIIKLQIRMVLIQNEIIRNLLQDYLINQNNRQDEENIQQRVERIQSIDPSQIDPVYGNICTICNDECGLQEKAVQLKCLHIFHGECIRKWLLQQRYCPNCRDQVF</sequence>
<keyword evidence="1" id="KW-0479">Metal-binding</keyword>
<evidence type="ECO:0000313" key="8">
    <source>
        <dbReference type="Proteomes" id="UP000009168"/>
    </source>
</evidence>
<dbReference type="RefSeq" id="XP_012653976.1">
    <property type="nucleotide sequence ID" value="XM_012798522.1"/>
</dbReference>
<feature type="transmembrane region" description="Helical" evidence="5">
    <location>
        <begin position="49"/>
        <end position="72"/>
    </location>
</feature>
<dbReference type="PROSITE" id="PS50089">
    <property type="entry name" value="ZF_RING_2"/>
    <property type="match status" value="1"/>
</dbReference>
<evidence type="ECO:0000256" key="4">
    <source>
        <dbReference type="PROSITE-ProRule" id="PRU00175"/>
    </source>
</evidence>
<dbReference type="EMBL" id="GG662639">
    <property type="protein sequence ID" value="EWS73494.1"/>
    <property type="molecule type" value="Genomic_DNA"/>
</dbReference>
<dbReference type="OrthoDB" id="291634at2759"/>
<evidence type="ECO:0000259" key="6">
    <source>
        <dbReference type="PROSITE" id="PS50089"/>
    </source>
</evidence>
<dbReference type="GO" id="GO:0006511">
    <property type="term" value="P:ubiquitin-dependent protein catabolic process"/>
    <property type="evidence" value="ECO:0007669"/>
    <property type="project" value="TreeGrafter"/>
</dbReference>
<dbReference type="SUPFAM" id="SSF57850">
    <property type="entry name" value="RING/U-box"/>
    <property type="match status" value="1"/>
</dbReference>
<dbReference type="InterPro" id="IPR051834">
    <property type="entry name" value="RING_finger_E3_ligase"/>
</dbReference>
<organism evidence="7 8">
    <name type="scientific">Tetrahymena thermophila (strain SB210)</name>
    <dbReference type="NCBI Taxonomy" id="312017"/>
    <lineage>
        <taxon>Eukaryota</taxon>
        <taxon>Sar</taxon>
        <taxon>Alveolata</taxon>
        <taxon>Ciliophora</taxon>
        <taxon>Intramacronucleata</taxon>
        <taxon>Oligohymenophorea</taxon>
        <taxon>Hymenostomatida</taxon>
        <taxon>Tetrahymenina</taxon>
        <taxon>Tetrahymenidae</taxon>
        <taxon>Tetrahymena</taxon>
    </lineage>
</organism>
<dbReference type="InParanoid" id="W7XIP3"/>
<evidence type="ECO:0000256" key="1">
    <source>
        <dbReference type="ARBA" id="ARBA00022723"/>
    </source>
</evidence>
<keyword evidence="5" id="KW-0472">Membrane</keyword>
<keyword evidence="8" id="KW-1185">Reference proteome</keyword>
<dbReference type="STRING" id="312017.W7XIP3"/>
<dbReference type="InterPro" id="IPR001841">
    <property type="entry name" value="Znf_RING"/>
</dbReference>
<protein>
    <submittedName>
        <fullName evidence="7">Zinc finger, C3HC4 type (RING finger) protein</fullName>
    </submittedName>
</protein>
<dbReference type="InterPro" id="IPR013083">
    <property type="entry name" value="Znf_RING/FYVE/PHD"/>
</dbReference>